<evidence type="ECO:0000313" key="1">
    <source>
        <dbReference type="EMBL" id="JAH81495.1"/>
    </source>
</evidence>
<proteinExistence type="predicted"/>
<dbReference type="AlphaFoldDB" id="A0A0E9VVY8"/>
<reference evidence="1" key="2">
    <citation type="journal article" date="2015" name="Fish Shellfish Immunol.">
        <title>Early steps in the European eel (Anguilla anguilla)-Vibrio vulnificus interaction in the gills: Role of the RtxA13 toxin.</title>
        <authorList>
            <person name="Callol A."/>
            <person name="Pajuelo D."/>
            <person name="Ebbesson L."/>
            <person name="Teles M."/>
            <person name="MacKenzie S."/>
            <person name="Amaro C."/>
        </authorList>
    </citation>
    <scope>NUCLEOTIDE SEQUENCE</scope>
</reference>
<dbReference type="EMBL" id="GBXM01053984">
    <property type="protein sequence ID" value="JAH54593.1"/>
    <property type="molecule type" value="Transcribed_RNA"/>
</dbReference>
<reference evidence="1" key="1">
    <citation type="submission" date="2014-11" db="EMBL/GenBank/DDBJ databases">
        <authorList>
            <person name="Amaro Gonzalez C."/>
        </authorList>
    </citation>
    <scope>NUCLEOTIDE SEQUENCE</scope>
</reference>
<name>A0A0E9VVY8_ANGAN</name>
<protein>
    <submittedName>
        <fullName evidence="1">Uncharacterized protein</fullName>
    </submittedName>
</protein>
<sequence length="38" mass="4366">MVRLTFHVSWYLMHFTIRDNALGTGRLSKRTKNGSAAE</sequence>
<dbReference type="EMBL" id="GBXM01027082">
    <property type="protein sequence ID" value="JAH81495.1"/>
    <property type="molecule type" value="Transcribed_RNA"/>
</dbReference>
<organism evidence="1">
    <name type="scientific">Anguilla anguilla</name>
    <name type="common">European freshwater eel</name>
    <name type="synonym">Muraena anguilla</name>
    <dbReference type="NCBI Taxonomy" id="7936"/>
    <lineage>
        <taxon>Eukaryota</taxon>
        <taxon>Metazoa</taxon>
        <taxon>Chordata</taxon>
        <taxon>Craniata</taxon>
        <taxon>Vertebrata</taxon>
        <taxon>Euteleostomi</taxon>
        <taxon>Actinopterygii</taxon>
        <taxon>Neopterygii</taxon>
        <taxon>Teleostei</taxon>
        <taxon>Anguilliformes</taxon>
        <taxon>Anguillidae</taxon>
        <taxon>Anguilla</taxon>
    </lineage>
</organism>
<accession>A0A0E9VVY8</accession>